<proteinExistence type="inferred from homology"/>
<dbReference type="AlphaFoldDB" id="A0A852ZKI0"/>
<dbReference type="NCBIfam" id="TIGR01411">
    <property type="entry name" value="tatAE"/>
    <property type="match status" value="1"/>
</dbReference>
<dbReference type="Proteomes" id="UP000579605">
    <property type="component" value="Unassembled WGS sequence"/>
</dbReference>
<dbReference type="PANTHER" id="PTHR42982:SF8">
    <property type="entry name" value="SEC-INDEPENDENT PROTEIN TRANSLOCASE PROTEIN TATA"/>
    <property type="match status" value="1"/>
</dbReference>
<keyword evidence="7 9" id="KW-0811">Translocation</keyword>
<keyword evidence="2 9" id="KW-0813">Transport</keyword>
<comment type="subcellular location">
    <subcellularLocation>
        <location evidence="1 9">Cell membrane</location>
        <topology evidence="1 9">Single-pass membrane protein</topology>
    </subcellularLocation>
</comment>
<dbReference type="EMBL" id="JACBZH010000001">
    <property type="protein sequence ID" value="NYH90039.1"/>
    <property type="molecule type" value="Genomic_DNA"/>
</dbReference>
<feature type="compositionally biased region" description="Low complexity" evidence="10">
    <location>
        <begin position="51"/>
        <end position="93"/>
    </location>
</feature>
<evidence type="ECO:0000256" key="9">
    <source>
        <dbReference type="HAMAP-Rule" id="MF_00236"/>
    </source>
</evidence>
<evidence type="ECO:0000256" key="2">
    <source>
        <dbReference type="ARBA" id="ARBA00022448"/>
    </source>
</evidence>
<comment type="subunit">
    <text evidence="9">The Tat system comprises two distinct complexes: a TatABC complex, containing multiple copies of TatA, TatB and TatC subunits, and a separate TatA complex, containing only TatA subunits. Substrates initially bind to the TatABC complex, which probably triggers association of the separate TatA complex to form the active translocon.</text>
</comment>
<dbReference type="GO" id="GO:0008320">
    <property type="term" value="F:protein transmembrane transporter activity"/>
    <property type="evidence" value="ECO:0007669"/>
    <property type="project" value="UniProtKB-UniRule"/>
</dbReference>
<dbReference type="PANTHER" id="PTHR42982">
    <property type="entry name" value="SEC-INDEPENDENT PROTEIN TRANSLOCASE PROTEIN TATA"/>
    <property type="match status" value="1"/>
</dbReference>
<keyword evidence="6 9" id="KW-1133">Transmembrane helix</keyword>
<comment type="caution">
    <text evidence="11">The sequence shown here is derived from an EMBL/GenBank/DDBJ whole genome shotgun (WGS) entry which is preliminary data.</text>
</comment>
<dbReference type="InterPro" id="IPR006312">
    <property type="entry name" value="TatA/E"/>
</dbReference>
<protein>
    <recommendedName>
        <fullName evidence="9">Sec-independent protein translocase protein TatA</fullName>
    </recommendedName>
</protein>
<evidence type="ECO:0000256" key="1">
    <source>
        <dbReference type="ARBA" id="ARBA00004162"/>
    </source>
</evidence>
<sequence length="103" mass="11323">MGSLGPTELIIIGVVLVLLFGATRLPQTAKGLGQALKIFKSEVRDEEKPQEVAAPPQHQQPVYHQPNTTNGVQQPYQQPVQQPGQQPVQQPVEDPQHTNSTNR</sequence>
<dbReference type="RefSeq" id="WP_179787664.1">
    <property type="nucleotide sequence ID" value="NZ_BAAARR010000024.1"/>
</dbReference>
<keyword evidence="5 9" id="KW-0653">Protein transport</keyword>
<feature type="region of interest" description="Disordered" evidence="10">
    <location>
        <begin position="43"/>
        <end position="103"/>
    </location>
</feature>
<dbReference type="HAMAP" id="MF_00236">
    <property type="entry name" value="TatA_E"/>
    <property type="match status" value="1"/>
</dbReference>
<keyword evidence="3 9" id="KW-1003">Cell membrane</keyword>
<keyword evidence="8 9" id="KW-0472">Membrane</keyword>
<gene>
    <name evidence="9" type="primary">tatA</name>
    <name evidence="11" type="ORF">F4554_002677</name>
</gene>
<evidence type="ECO:0000313" key="11">
    <source>
        <dbReference type="EMBL" id="NYH90039.1"/>
    </source>
</evidence>
<dbReference type="GO" id="GO:0043953">
    <property type="term" value="P:protein transport by the Tat complex"/>
    <property type="evidence" value="ECO:0007669"/>
    <property type="project" value="UniProtKB-UniRule"/>
</dbReference>
<keyword evidence="4 9" id="KW-0812">Transmembrane</keyword>
<evidence type="ECO:0000256" key="3">
    <source>
        <dbReference type="ARBA" id="ARBA00022475"/>
    </source>
</evidence>
<evidence type="ECO:0000256" key="4">
    <source>
        <dbReference type="ARBA" id="ARBA00022692"/>
    </source>
</evidence>
<evidence type="ECO:0000256" key="8">
    <source>
        <dbReference type="ARBA" id="ARBA00023136"/>
    </source>
</evidence>
<evidence type="ECO:0000256" key="10">
    <source>
        <dbReference type="SAM" id="MobiDB-lite"/>
    </source>
</evidence>
<comment type="similarity">
    <text evidence="9">Belongs to the TatA/E family.</text>
</comment>
<evidence type="ECO:0000256" key="5">
    <source>
        <dbReference type="ARBA" id="ARBA00022927"/>
    </source>
</evidence>
<dbReference type="Gene3D" id="1.20.5.3310">
    <property type="match status" value="1"/>
</dbReference>
<dbReference type="NCBIfam" id="NF001854">
    <property type="entry name" value="PRK00575.1"/>
    <property type="match status" value="1"/>
</dbReference>
<organism evidence="11 12">
    <name type="scientific">Actinopolymorpha rutila</name>
    <dbReference type="NCBI Taxonomy" id="446787"/>
    <lineage>
        <taxon>Bacteria</taxon>
        <taxon>Bacillati</taxon>
        <taxon>Actinomycetota</taxon>
        <taxon>Actinomycetes</taxon>
        <taxon>Propionibacteriales</taxon>
        <taxon>Actinopolymorphaceae</taxon>
        <taxon>Actinopolymorpha</taxon>
    </lineage>
</organism>
<dbReference type="InterPro" id="IPR003369">
    <property type="entry name" value="TatA/B/E"/>
</dbReference>
<reference evidence="11 12" key="1">
    <citation type="submission" date="2020-07" db="EMBL/GenBank/DDBJ databases">
        <title>Sequencing the genomes of 1000 actinobacteria strains.</title>
        <authorList>
            <person name="Klenk H.-P."/>
        </authorList>
    </citation>
    <scope>NUCLEOTIDE SEQUENCE [LARGE SCALE GENOMIC DNA]</scope>
    <source>
        <strain evidence="11 12">DSM 18448</strain>
    </source>
</reference>
<evidence type="ECO:0000313" key="12">
    <source>
        <dbReference type="Proteomes" id="UP000579605"/>
    </source>
</evidence>
<comment type="function">
    <text evidence="9">Part of the twin-arginine translocation (Tat) system that transports large folded proteins containing a characteristic twin-arginine motif in their signal peptide across membranes. TatA could form the protein-conducting channel of the Tat system.</text>
</comment>
<dbReference type="Pfam" id="PF02416">
    <property type="entry name" value="TatA_B_E"/>
    <property type="match status" value="1"/>
</dbReference>
<keyword evidence="12" id="KW-1185">Reference proteome</keyword>
<dbReference type="GO" id="GO:0033281">
    <property type="term" value="C:TAT protein transport complex"/>
    <property type="evidence" value="ECO:0007669"/>
    <property type="project" value="UniProtKB-UniRule"/>
</dbReference>
<evidence type="ECO:0000256" key="7">
    <source>
        <dbReference type="ARBA" id="ARBA00023010"/>
    </source>
</evidence>
<evidence type="ECO:0000256" key="6">
    <source>
        <dbReference type="ARBA" id="ARBA00022989"/>
    </source>
</evidence>
<accession>A0A852ZKI0</accession>
<name>A0A852ZKI0_9ACTN</name>